<dbReference type="EMBL" id="FNUV01000003">
    <property type="protein sequence ID" value="SEF74393.1"/>
    <property type="molecule type" value="Genomic_DNA"/>
</dbReference>
<organism evidence="1 2">
    <name type="scientific">Xylanibacter ruminicola</name>
    <name type="common">Prevotella ruminicola</name>
    <dbReference type="NCBI Taxonomy" id="839"/>
    <lineage>
        <taxon>Bacteria</taxon>
        <taxon>Pseudomonadati</taxon>
        <taxon>Bacteroidota</taxon>
        <taxon>Bacteroidia</taxon>
        <taxon>Bacteroidales</taxon>
        <taxon>Prevotellaceae</taxon>
        <taxon>Xylanibacter</taxon>
    </lineage>
</organism>
<evidence type="ECO:0000313" key="2">
    <source>
        <dbReference type="Proteomes" id="UP000236735"/>
    </source>
</evidence>
<accession>A0A1H5UH64</accession>
<reference evidence="1 2" key="1">
    <citation type="submission" date="2016-10" db="EMBL/GenBank/DDBJ databases">
        <authorList>
            <person name="de Groot N.N."/>
        </authorList>
    </citation>
    <scope>NUCLEOTIDE SEQUENCE [LARGE SCALE GENOMIC DNA]</scope>
    <source>
        <strain evidence="1 2">AR32</strain>
    </source>
</reference>
<dbReference type="GO" id="GO:0019239">
    <property type="term" value="F:deaminase activity"/>
    <property type="evidence" value="ECO:0007669"/>
    <property type="project" value="TreeGrafter"/>
</dbReference>
<dbReference type="RefSeq" id="WP_103915535.1">
    <property type="nucleotide sequence ID" value="NZ_FNUV01000003.1"/>
</dbReference>
<sequence length="380" mass="43283">MKPKLINLDFKDTRAEVFCFDCGTDVCEYHAMLHVSDQRLPYAKQLEAIMNAYQTLLDKLPGTQAVFKRYFLSDAANQADDVIVADVTDCAKSIIQQAPLDGTKIALWVYLMTNVQTGMTNSGLYEVSHGEFRHLYNASAHNLAANSEYQMRLLFNEYIMQLAEEGCKLSENCIRTWLFVNDIDLNYGGVVRARNQVFFTQGLTVHTHFIASTGIGGRQQDPNVLSQMDNYAIAGIRQEQIHYLYAPTHLNRTSDYGVSFERGTYVDYADRRHVFISGTASINNKGEIMFPKDIEKQTLRMWENVEALLKETECTYDDVAEMIVYLRDVADYNLVRSLFEERFPGKPCVIVHAPVCRPGWLIEMECMAIKAVNLPALPQF</sequence>
<dbReference type="AlphaFoldDB" id="A0A1H5UH64"/>
<evidence type="ECO:0000313" key="1">
    <source>
        <dbReference type="EMBL" id="SEF74393.1"/>
    </source>
</evidence>
<dbReference type="Proteomes" id="UP000236735">
    <property type="component" value="Unassembled WGS sequence"/>
</dbReference>
<dbReference type="PANTHER" id="PTHR11803:SF39">
    <property type="entry name" value="2-IMINOBUTANOATE_2-IMINOPROPANOATE DEAMINASE"/>
    <property type="match status" value="1"/>
</dbReference>
<protein>
    <submittedName>
        <fullName evidence="1">Enamine deaminase RidA, house cleaning of reactive enamine intermediates, YjgF/YER057c/UK114 family</fullName>
    </submittedName>
</protein>
<proteinExistence type="predicted"/>
<dbReference type="GO" id="GO:0005829">
    <property type="term" value="C:cytosol"/>
    <property type="evidence" value="ECO:0007669"/>
    <property type="project" value="TreeGrafter"/>
</dbReference>
<dbReference type="InterPro" id="IPR006175">
    <property type="entry name" value="YjgF/YER057c/UK114"/>
</dbReference>
<dbReference type="Gene3D" id="3.30.1330.40">
    <property type="entry name" value="RutC-like"/>
    <property type="match status" value="1"/>
</dbReference>
<dbReference type="CDD" id="cd06153">
    <property type="entry name" value="YjgF_YER057c_UK114_like_5"/>
    <property type="match status" value="1"/>
</dbReference>
<dbReference type="Pfam" id="PF01042">
    <property type="entry name" value="Ribonuc_L-PSP"/>
    <property type="match status" value="1"/>
</dbReference>
<dbReference type="InterPro" id="IPR035959">
    <property type="entry name" value="RutC-like_sf"/>
</dbReference>
<name>A0A1H5UH64_XYLRU</name>
<dbReference type="PANTHER" id="PTHR11803">
    <property type="entry name" value="2-IMINOBUTANOATE/2-IMINOPROPANOATE DEAMINASE RIDA"/>
    <property type="match status" value="1"/>
</dbReference>
<gene>
    <name evidence="1" type="ORF">SAMN05216354_1471</name>
</gene>
<dbReference type="SUPFAM" id="SSF55298">
    <property type="entry name" value="YjgF-like"/>
    <property type="match status" value="1"/>
</dbReference>